<evidence type="ECO:0000256" key="1">
    <source>
        <dbReference type="ARBA" id="ARBA00004127"/>
    </source>
</evidence>
<evidence type="ECO:0000259" key="6">
    <source>
        <dbReference type="Pfam" id="PF02656"/>
    </source>
</evidence>
<keyword evidence="2 5" id="KW-0812">Transmembrane</keyword>
<evidence type="ECO:0000313" key="8">
    <source>
        <dbReference type="Proteomes" id="UP000703038"/>
    </source>
</evidence>
<feature type="transmembrane region" description="Helical" evidence="5">
    <location>
        <begin position="40"/>
        <end position="57"/>
    </location>
</feature>
<organism evidence="7 8">
    <name type="scientific">Rhodococcoides corynebacterioides</name>
    <dbReference type="NCBI Taxonomy" id="53972"/>
    <lineage>
        <taxon>Bacteria</taxon>
        <taxon>Bacillati</taxon>
        <taxon>Actinomycetota</taxon>
        <taxon>Actinomycetes</taxon>
        <taxon>Mycobacteriales</taxon>
        <taxon>Nocardiaceae</taxon>
        <taxon>Rhodococcoides</taxon>
    </lineage>
</organism>
<comment type="caution">
    <text evidence="7">The sequence shown here is derived from an EMBL/GenBank/DDBJ whole genome shotgun (WGS) entry which is preliminary data.</text>
</comment>
<proteinExistence type="predicted"/>
<keyword evidence="3 5" id="KW-1133">Transmembrane helix</keyword>
<dbReference type="EMBL" id="JAFBBK010000001">
    <property type="protein sequence ID" value="MBM7416878.1"/>
    <property type="molecule type" value="Genomic_DNA"/>
</dbReference>
<evidence type="ECO:0000256" key="2">
    <source>
        <dbReference type="ARBA" id="ARBA00022692"/>
    </source>
</evidence>
<evidence type="ECO:0000256" key="5">
    <source>
        <dbReference type="SAM" id="Phobius"/>
    </source>
</evidence>
<evidence type="ECO:0000313" key="7">
    <source>
        <dbReference type="EMBL" id="MBM7416878.1"/>
    </source>
</evidence>
<keyword evidence="8" id="KW-1185">Reference proteome</keyword>
<feature type="transmembrane region" description="Helical" evidence="5">
    <location>
        <begin position="78"/>
        <end position="98"/>
    </location>
</feature>
<dbReference type="Pfam" id="PF02656">
    <property type="entry name" value="DUF202"/>
    <property type="match status" value="1"/>
</dbReference>
<feature type="domain" description="DUF202" evidence="6">
    <location>
        <begin position="5"/>
        <end position="64"/>
    </location>
</feature>
<evidence type="ECO:0000256" key="3">
    <source>
        <dbReference type="ARBA" id="ARBA00022989"/>
    </source>
</evidence>
<keyword evidence="4 5" id="KW-0472">Membrane</keyword>
<dbReference type="RefSeq" id="WP_204869589.1">
    <property type="nucleotide sequence ID" value="NZ_JAFBBK010000001.1"/>
</dbReference>
<gene>
    <name evidence="7" type="ORF">JOE42_003611</name>
</gene>
<evidence type="ECO:0000256" key="4">
    <source>
        <dbReference type="ARBA" id="ARBA00023136"/>
    </source>
</evidence>
<feature type="transmembrane region" description="Helical" evidence="5">
    <location>
        <begin position="17"/>
        <end position="34"/>
    </location>
</feature>
<dbReference type="InterPro" id="IPR003807">
    <property type="entry name" value="DUF202"/>
</dbReference>
<sequence>MTEAPGLQAERTTLARVRTALTIAVTALIVARAVRDHPSLVALAVLCAVLPVTTVAFSTRAHSRLIDGMNRGVLPGAVGRLLVLPVVVVLLAVITALGL</sequence>
<comment type="subcellular location">
    <subcellularLocation>
        <location evidence="1">Endomembrane system</location>
        <topology evidence="1">Multi-pass membrane protein</topology>
    </subcellularLocation>
</comment>
<name>A0ABS2KY63_9NOCA</name>
<accession>A0ABS2KY63</accession>
<reference evidence="7 8" key="1">
    <citation type="submission" date="2021-01" db="EMBL/GenBank/DDBJ databases">
        <title>Genomics of switchgrass bacterial isolates.</title>
        <authorList>
            <person name="Shade A."/>
        </authorList>
    </citation>
    <scope>NUCLEOTIDE SEQUENCE [LARGE SCALE GENOMIC DNA]</scope>
    <source>
        <strain evidence="7 8">PvP111</strain>
    </source>
</reference>
<protein>
    <submittedName>
        <fullName evidence="7">Membrane protein</fullName>
    </submittedName>
</protein>
<dbReference type="Proteomes" id="UP000703038">
    <property type="component" value="Unassembled WGS sequence"/>
</dbReference>